<dbReference type="EMBL" id="CP162607">
    <property type="protein sequence ID" value="XDK38387.1"/>
    <property type="molecule type" value="Genomic_DNA"/>
</dbReference>
<evidence type="ECO:0000259" key="1">
    <source>
        <dbReference type="Pfam" id="PF13503"/>
    </source>
</evidence>
<proteinExistence type="predicted"/>
<feature type="domain" description="DUF4123" evidence="1">
    <location>
        <begin position="27"/>
        <end position="139"/>
    </location>
</feature>
<name>A0AB39I296_9PSED</name>
<sequence>MQEGLIDFINQPRQNTLAATSQPLHFILDQVLYPDLLKELTARHVHAFDYLLIGTDFASQASAGPIWLSAQSDSAIAQWCEQLCQHHHAGIAIAATNSELALKHARWLLKVNDGSGGQSLVTYYQPALCAALLGTTQPSSMNLLLGPWSTVYVPSTRHIHGLSPGWLSWQAARSSPAPTSTFFTLSPRTEPVYVTLRWVYWLDQQYAAFNQPDVAKLPPLIDNLNLALQHQIYESAHLLQLAEVLARTDLATQPAAMAILRGADQAFDKVEQLRVLHGLPGSRKKQR</sequence>
<dbReference type="InterPro" id="IPR025391">
    <property type="entry name" value="DUF4123"/>
</dbReference>
<dbReference type="AlphaFoldDB" id="A0AB39I296"/>
<evidence type="ECO:0000313" key="2">
    <source>
        <dbReference type="EMBL" id="XDK38387.1"/>
    </source>
</evidence>
<organism evidence="2">
    <name type="scientific">Pseudomonas sp. Hg7Tf</name>
    <dbReference type="NCBI Taxonomy" id="3236988"/>
    <lineage>
        <taxon>Bacteria</taxon>
        <taxon>Pseudomonadati</taxon>
        <taxon>Pseudomonadota</taxon>
        <taxon>Gammaproteobacteria</taxon>
        <taxon>Pseudomonadales</taxon>
        <taxon>Pseudomonadaceae</taxon>
        <taxon>Pseudomonas</taxon>
    </lineage>
</organism>
<dbReference type="Pfam" id="PF13503">
    <property type="entry name" value="DUF4123"/>
    <property type="match status" value="1"/>
</dbReference>
<reference evidence="2" key="1">
    <citation type="submission" date="2024-07" db="EMBL/GenBank/DDBJ databases">
        <title>Identification and characteristics of a novel species of coltsfoot's symbiotic bacteria.</title>
        <authorList>
            <person name="Juszczyk A."/>
            <person name="Jasielczuk I."/>
            <person name="Gurgul A."/>
            <person name="Rogala M."/>
            <person name="Kowalczyk A."/>
            <person name="Szmatola T."/>
            <person name="Kosecka-Strojek M."/>
            <person name="Arent Z."/>
            <person name="Latowski D."/>
        </authorList>
    </citation>
    <scope>NUCLEOTIDE SEQUENCE</scope>
    <source>
        <strain evidence="2">Hg7Tf</strain>
    </source>
</reference>
<protein>
    <submittedName>
        <fullName evidence="2">DUF4123 domain-containing protein</fullName>
    </submittedName>
</protein>
<accession>A0AB39I296</accession>
<gene>
    <name evidence="2" type="ORF">AB4Y39_06925</name>
</gene>
<dbReference type="RefSeq" id="WP_368491749.1">
    <property type="nucleotide sequence ID" value="NZ_CP162607.1"/>
</dbReference>